<dbReference type="Proteomes" id="UP000186074">
    <property type="component" value="Chromosome"/>
</dbReference>
<accession>A0A1P8KMX5</accession>
<name>A0A1P8KMX5_9BACT</name>
<dbReference type="InterPro" id="IPR029052">
    <property type="entry name" value="Metallo-depent_PP-like"/>
</dbReference>
<keyword evidence="3" id="KW-1185">Reference proteome</keyword>
<evidence type="ECO:0000259" key="1">
    <source>
        <dbReference type="Pfam" id="PF19050"/>
    </source>
</evidence>
<proteinExistence type="predicted"/>
<dbReference type="STRING" id="1850254.LPB137_08390"/>
<feature type="domain" description="PhoD-like phosphatase" evidence="1">
    <location>
        <begin position="343"/>
        <end position="422"/>
    </location>
</feature>
<dbReference type="InterPro" id="IPR038607">
    <property type="entry name" value="PhoD-like_sf"/>
</dbReference>
<dbReference type="EMBL" id="CP019070">
    <property type="protein sequence ID" value="APW65873.1"/>
    <property type="molecule type" value="Genomic_DNA"/>
</dbReference>
<dbReference type="KEGG" id="alp:LPB137_08390"/>
<reference evidence="2 3" key="1">
    <citation type="submission" date="2017-01" db="EMBL/GenBank/DDBJ databases">
        <title>Genome sequencing of Arcobacter sp. LPB0137.</title>
        <authorList>
            <person name="Lee G.-W."/>
            <person name="Yi H."/>
        </authorList>
    </citation>
    <scope>NUCLEOTIDE SEQUENCE [LARGE SCALE GENOMIC DNA]</scope>
    <source>
        <strain evidence="2 3">LPB0137</strain>
    </source>
</reference>
<gene>
    <name evidence="2" type="ORF">LPB137_08390</name>
</gene>
<dbReference type="PANTHER" id="PTHR46689:SF1">
    <property type="entry name" value="PHOD-LIKE PHOSPHATASE DOMAIN-CONTAINING PROTEIN"/>
    <property type="match status" value="1"/>
</dbReference>
<feature type="domain" description="PhoD-like phosphatase" evidence="1">
    <location>
        <begin position="89"/>
        <end position="336"/>
    </location>
</feature>
<dbReference type="AlphaFoldDB" id="A0A1P8KMX5"/>
<dbReference type="InterPro" id="IPR018946">
    <property type="entry name" value="PhoD-like_MPP"/>
</dbReference>
<sequence length="493" mass="57763">MSEKLVLGPLLSVEDDNKYIVCFLSKTNLDYSVIFNNTIVKATKFANLNSGYFYRAEYNIKQSKNSRIIKYQIQNEKGILEDFNKRDFWEFYIPAKDEKPKFAYGSCNGFSSPDLLAKIDVPYKLWEKLEIAHKQEPFSVLIMGGDQVYADELWSKVLELEKWSKLKMSEKVKRNASKTMIRQLNDFYEKLYIKKWSDKSMSLALASIPTVMMWDDHDIFDGWGSYPEELQTCNVYNNIFNVAKKYFEIFQIRTIKNHTLLSKKRDHFSFALKFRNYHILGLDNRAQRSIYSVMGNEQWKDINNYLDENALNDNLLVLSAVPVVYRDFSCTEDLVDFTSWQEELTDDLKDHWRAKEHQGERMRLIMRLFMNIQKRKSNKKNTRTVILSGDVHVGSLGVINDHENKDKIHQVVSSGIVHTPPSYIEWLGICAVTNDRNEFLNEDKTIETSMLTPIGSAKYLRVRNFVTLNEGTDEKLWINWVCDNKDKPCYALN</sequence>
<dbReference type="GO" id="GO:0016020">
    <property type="term" value="C:membrane"/>
    <property type="evidence" value="ECO:0007669"/>
    <property type="project" value="TreeGrafter"/>
</dbReference>
<protein>
    <submittedName>
        <fullName evidence="2">Metallophosphatase</fullName>
    </submittedName>
</protein>
<dbReference type="CDD" id="cd07389">
    <property type="entry name" value="MPP_PhoD"/>
    <property type="match status" value="1"/>
</dbReference>
<organism evidence="2 3">
    <name type="scientific">Poseidonibacter parvus</name>
    <dbReference type="NCBI Taxonomy" id="1850254"/>
    <lineage>
        <taxon>Bacteria</taxon>
        <taxon>Pseudomonadati</taxon>
        <taxon>Campylobacterota</taxon>
        <taxon>Epsilonproteobacteria</taxon>
        <taxon>Campylobacterales</taxon>
        <taxon>Arcobacteraceae</taxon>
        <taxon>Poseidonibacter</taxon>
    </lineage>
</organism>
<dbReference type="Gene3D" id="3.60.21.70">
    <property type="entry name" value="PhoD-like phosphatase"/>
    <property type="match status" value="1"/>
</dbReference>
<evidence type="ECO:0000313" key="2">
    <source>
        <dbReference type="EMBL" id="APW65873.1"/>
    </source>
</evidence>
<dbReference type="RefSeq" id="WP_076086988.1">
    <property type="nucleotide sequence ID" value="NZ_CP019070.1"/>
</dbReference>
<dbReference type="Pfam" id="PF19050">
    <property type="entry name" value="PhoD_2"/>
    <property type="match status" value="2"/>
</dbReference>
<dbReference type="SUPFAM" id="SSF56300">
    <property type="entry name" value="Metallo-dependent phosphatases"/>
    <property type="match status" value="1"/>
</dbReference>
<dbReference type="InterPro" id="IPR043904">
    <property type="entry name" value="PhoD_2-like"/>
</dbReference>
<dbReference type="OrthoDB" id="327733at2"/>
<evidence type="ECO:0000313" key="3">
    <source>
        <dbReference type="Proteomes" id="UP000186074"/>
    </source>
</evidence>
<dbReference type="PANTHER" id="PTHR46689">
    <property type="entry name" value="MEMBRANE PROTEIN, PUTATIVE-RELATED"/>
    <property type="match status" value="1"/>
</dbReference>